<dbReference type="InterPro" id="IPR001623">
    <property type="entry name" value="DnaJ_domain"/>
</dbReference>
<evidence type="ECO:0000259" key="3">
    <source>
        <dbReference type="PROSITE" id="PS50076"/>
    </source>
</evidence>
<dbReference type="SUPFAM" id="SSF46565">
    <property type="entry name" value="Chaperone J-domain"/>
    <property type="match status" value="1"/>
</dbReference>
<feature type="region of interest" description="Disordered" evidence="1">
    <location>
        <begin position="251"/>
        <end position="272"/>
    </location>
</feature>
<dbReference type="AlphaFoldDB" id="A0A5C3Q022"/>
<feature type="domain" description="J" evidence="3">
    <location>
        <begin position="51"/>
        <end position="124"/>
    </location>
</feature>
<protein>
    <recommendedName>
        <fullName evidence="3">J domain-containing protein</fullName>
    </recommendedName>
</protein>
<evidence type="ECO:0000256" key="1">
    <source>
        <dbReference type="SAM" id="MobiDB-lite"/>
    </source>
</evidence>
<dbReference type="CDD" id="cd06257">
    <property type="entry name" value="DnaJ"/>
    <property type="match status" value="1"/>
</dbReference>
<gene>
    <name evidence="4" type="ORF">BDV98DRAFT_556385</name>
</gene>
<feature type="transmembrane region" description="Helical" evidence="2">
    <location>
        <begin position="177"/>
        <end position="197"/>
    </location>
</feature>
<organism evidence="4 5">
    <name type="scientific">Pterulicium gracile</name>
    <dbReference type="NCBI Taxonomy" id="1884261"/>
    <lineage>
        <taxon>Eukaryota</taxon>
        <taxon>Fungi</taxon>
        <taxon>Dikarya</taxon>
        <taxon>Basidiomycota</taxon>
        <taxon>Agaricomycotina</taxon>
        <taxon>Agaricomycetes</taxon>
        <taxon>Agaricomycetidae</taxon>
        <taxon>Agaricales</taxon>
        <taxon>Pleurotineae</taxon>
        <taxon>Pterulaceae</taxon>
        <taxon>Pterulicium</taxon>
    </lineage>
</organism>
<dbReference type="SMART" id="SM00271">
    <property type="entry name" value="DnaJ"/>
    <property type="match status" value="1"/>
</dbReference>
<dbReference type="Proteomes" id="UP000305067">
    <property type="component" value="Unassembled WGS sequence"/>
</dbReference>
<dbReference type="EMBL" id="ML178884">
    <property type="protein sequence ID" value="TFK95465.1"/>
    <property type="molecule type" value="Genomic_DNA"/>
</dbReference>
<dbReference type="PROSITE" id="PS50076">
    <property type="entry name" value="DNAJ_2"/>
    <property type="match status" value="1"/>
</dbReference>
<evidence type="ECO:0000313" key="4">
    <source>
        <dbReference type="EMBL" id="TFK95465.1"/>
    </source>
</evidence>
<sequence length="272" mass="30846">MLRASAGTNSWSHQLPVQLRYLVDIYHGGSPCRHASTSSCPYPYPTQQRPTPHQIFHLPHGASQSDIKTRYYELVRIHHPDSPSARLLSPQTALTRFQSVSSAYDILRGKLPPPGSHSPYSPFHQPADDIEAEIRRRQTLYRRRNTEWTRAQSSAGMDSASAWDPGRSADERWKDRVIVFAGIITLAIGLYPSIFMLKGAVDENHVLASKNLGQAREDAKEFGDTRRRELRRRVSEFRFLDKVTEDEMQRERGSSRVLAIEAPKGGEGARKE</sequence>
<keyword evidence="5" id="KW-1185">Reference proteome</keyword>
<dbReference type="Pfam" id="PF00226">
    <property type="entry name" value="DnaJ"/>
    <property type="match status" value="1"/>
</dbReference>
<proteinExistence type="predicted"/>
<dbReference type="OrthoDB" id="445556at2759"/>
<keyword evidence="2" id="KW-0812">Transmembrane</keyword>
<evidence type="ECO:0000256" key="2">
    <source>
        <dbReference type="SAM" id="Phobius"/>
    </source>
</evidence>
<name>A0A5C3Q022_9AGAR</name>
<keyword evidence="2" id="KW-0472">Membrane</keyword>
<dbReference type="STRING" id="1884261.A0A5C3Q022"/>
<dbReference type="Gene3D" id="1.10.287.110">
    <property type="entry name" value="DnaJ domain"/>
    <property type="match status" value="1"/>
</dbReference>
<dbReference type="InterPro" id="IPR036869">
    <property type="entry name" value="J_dom_sf"/>
</dbReference>
<reference evidence="4 5" key="1">
    <citation type="journal article" date="2019" name="Nat. Ecol. Evol.">
        <title>Megaphylogeny resolves global patterns of mushroom evolution.</title>
        <authorList>
            <person name="Varga T."/>
            <person name="Krizsan K."/>
            <person name="Foldi C."/>
            <person name="Dima B."/>
            <person name="Sanchez-Garcia M."/>
            <person name="Sanchez-Ramirez S."/>
            <person name="Szollosi G.J."/>
            <person name="Szarkandi J.G."/>
            <person name="Papp V."/>
            <person name="Albert L."/>
            <person name="Andreopoulos W."/>
            <person name="Angelini C."/>
            <person name="Antonin V."/>
            <person name="Barry K.W."/>
            <person name="Bougher N.L."/>
            <person name="Buchanan P."/>
            <person name="Buyck B."/>
            <person name="Bense V."/>
            <person name="Catcheside P."/>
            <person name="Chovatia M."/>
            <person name="Cooper J."/>
            <person name="Damon W."/>
            <person name="Desjardin D."/>
            <person name="Finy P."/>
            <person name="Geml J."/>
            <person name="Haridas S."/>
            <person name="Hughes K."/>
            <person name="Justo A."/>
            <person name="Karasinski D."/>
            <person name="Kautmanova I."/>
            <person name="Kiss B."/>
            <person name="Kocsube S."/>
            <person name="Kotiranta H."/>
            <person name="LaButti K.M."/>
            <person name="Lechner B.E."/>
            <person name="Liimatainen K."/>
            <person name="Lipzen A."/>
            <person name="Lukacs Z."/>
            <person name="Mihaltcheva S."/>
            <person name="Morgado L.N."/>
            <person name="Niskanen T."/>
            <person name="Noordeloos M.E."/>
            <person name="Ohm R.A."/>
            <person name="Ortiz-Santana B."/>
            <person name="Ovrebo C."/>
            <person name="Racz N."/>
            <person name="Riley R."/>
            <person name="Savchenko A."/>
            <person name="Shiryaev A."/>
            <person name="Soop K."/>
            <person name="Spirin V."/>
            <person name="Szebenyi C."/>
            <person name="Tomsovsky M."/>
            <person name="Tulloss R.E."/>
            <person name="Uehling J."/>
            <person name="Grigoriev I.V."/>
            <person name="Vagvolgyi C."/>
            <person name="Papp T."/>
            <person name="Martin F.M."/>
            <person name="Miettinen O."/>
            <person name="Hibbett D.S."/>
            <person name="Nagy L.G."/>
        </authorList>
    </citation>
    <scope>NUCLEOTIDE SEQUENCE [LARGE SCALE GENOMIC DNA]</scope>
    <source>
        <strain evidence="4 5">CBS 309.79</strain>
    </source>
</reference>
<evidence type="ECO:0000313" key="5">
    <source>
        <dbReference type="Proteomes" id="UP000305067"/>
    </source>
</evidence>
<keyword evidence="2" id="KW-1133">Transmembrane helix</keyword>
<accession>A0A5C3Q022</accession>